<dbReference type="GO" id="GO:0032259">
    <property type="term" value="P:methylation"/>
    <property type="evidence" value="ECO:0007669"/>
    <property type="project" value="UniProtKB-KW"/>
</dbReference>
<feature type="binding site" evidence="7">
    <location>
        <position position="63"/>
    </location>
    <ligand>
        <name>Mg(2+)</name>
        <dbReference type="ChEBI" id="CHEBI:18420"/>
    </ligand>
</feature>
<dbReference type="GO" id="GO:0000287">
    <property type="term" value="F:magnesium ion binding"/>
    <property type="evidence" value="ECO:0007669"/>
    <property type="project" value="TreeGrafter"/>
</dbReference>
<sequence>MSTTYTLDTSTSRAHPTPAPMRRQTVPGIAARKGAEPVVMLTAYTARYAQLLDPHCDMLLVGDSLGQVIYGLPSTLPVTLDMMIAHGAAVVRGSYRSVVVVDMPFGSYEQSPEQAFANAARVLKETGCAAVKLEGGAAMAQTIAFLVARGIPVVGHIGLTPQAVNALGGYGARGRSDAERAKILDDAKAVCAAGAFAMVVEGVIESLAVEINANVTCITIGIGASAACDGQVLVTEDMLGLFERTPRFVERFHDIATQIDAAAQRYAEAVRTRRFPERPISMPDDRLRAHSSAKALYRIDTLALMSAPRDKTGKQKASRRGQSPHANDR</sequence>
<dbReference type="AlphaFoldDB" id="A0A4D7CC77"/>
<dbReference type="EMBL" id="CP039704">
    <property type="protein sequence ID" value="QCI79872.1"/>
    <property type="molecule type" value="Genomic_DNA"/>
</dbReference>
<comment type="similarity">
    <text evidence="2 7">Belongs to the PanB family.</text>
</comment>
<feature type="region of interest" description="Disordered" evidence="8">
    <location>
        <begin position="306"/>
        <end position="329"/>
    </location>
</feature>
<keyword evidence="7" id="KW-0460">Magnesium</keyword>
<dbReference type="NCBIfam" id="NF001452">
    <property type="entry name" value="PRK00311.1"/>
    <property type="match status" value="1"/>
</dbReference>
<evidence type="ECO:0000256" key="7">
    <source>
        <dbReference type="HAMAP-Rule" id="MF_00156"/>
    </source>
</evidence>
<keyword evidence="10" id="KW-1185">Reference proteome</keyword>
<evidence type="ECO:0000256" key="5">
    <source>
        <dbReference type="ARBA" id="ARBA00022679"/>
    </source>
</evidence>
<comment type="function">
    <text evidence="6 7">Catalyzes the reversible reaction in which hydroxymethyl group from 5,10-methylenetetrahydrofolate is transferred onto alpha-ketoisovalerate to form ketopantoate.</text>
</comment>
<dbReference type="CDD" id="cd06557">
    <property type="entry name" value="KPHMT-like"/>
    <property type="match status" value="1"/>
</dbReference>
<feature type="binding site" evidence="7">
    <location>
        <begin position="63"/>
        <end position="64"/>
    </location>
    <ligand>
        <name>3-methyl-2-oxobutanoate</name>
        <dbReference type="ChEBI" id="CHEBI:11851"/>
    </ligand>
</feature>
<accession>A0A4D7CC77</accession>
<feature type="binding site" evidence="7">
    <location>
        <position position="132"/>
    </location>
    <ligand>
        <name>3-methyl-2-oxobutanoate</name>
        <dbReference type="ChEBI" id="CHEBI:11851"/>
    </ligand>
</feature>
<evidence type="ECO:0000256" key="4">
    <source>
        <dbReference type="ARBA" id="ARBA00022655"/>
    </source>
</evidence>
<keyword evidence="9" id="KW-0489">Methyltransferase</keyword>
<keyword evidence="4 7" id="KW-0566">Pantothenate biosynthesis</keyword>
<proteinExistence type="inferred from homology"/>
<evidence type="ECO:0000313" key="10">
    <source>
        <dbReference type="Proteomes" id="UP000298714"/>
    </source>
</evidence>
<dbReference type="GO" id="GO:0003864">
    <property type="term" value="F:3-methyl-2-oxobutanoate hydroxymethyltransferase activity"/>
    <property type="evidence" value="ECO:0007669"/>
    <property type="project" value="UniProtKB-UniRule"/>
</dbReference>
<dbReference type="PANTHER" id="PTHR20881">
    <property type="entry name" value="3-METHYL-2-OXOBUTANOATE HYDROXYMETHYLTRANSFERASE"/>
    <property type="match status" value="1"/>
</dbReference>
<evidence type="ECO:0000256" key="3">
    <source>
        <dbReference type="ARBA" id="ARBA00011424"/>
    </source>
</evidence>
<dbReference type="HAMAP" id="MF_00156">
    <property type="entry name" value="PanB"/>
    <property type="match status" value="1"/>
</dbReference>
<organism evidence="9 10">
    <name type="scientific">Hankyongella ginsenosidimutans</name>
    <dbReference type="NCBI Taxonomy" id="1763828"/>
    <lineage>
        <taxon>Bacteria</taxon>
        <taxon>Pseudomonadati</taxon>
        <taxon>Pseudomonadota</taxon>
        <taxon>Alphaproteobacteria</taxon>
        <taxon>Sphingomonadales</taxon>
        <taxon>Sphingomonadaceae</taxon>
        <taxon>Hankyongella</taxon>
    </lineage>
</organism>
<evidence type="ECO:0000256" key="8">
    <source>
        <dbReference type="SAM" id="MobiDB-lite"/>
    </source>
</evidence>
<evidence type="ECO:0000256" key="1">
    <source>
        <dbReference type="ARBA" id="ARBA00005033"/>
    </source>
</evidence>
<gene>
    <name evidence="7 9" type="primary">panB</name>
    <name evidence="9" type="ORF">E6W36_11235</name>
</gene>
<feature type="region of interest" description="Disordered" evidence="8">
    <location>
        <begin position="1"/>
        <end position="22"/>
    </location>
</feature>
<feature type="active site" description="Proton acceptor" evidence="7">
    <location>
        <position position="201"/>
    </location>
</feature>
<evidence type="ECO:0000256" key="2">
    <source>
        <dbReference type="ARBA" id="ARBA00008676"/>
    </source>
</evidence>
<comment type="catalytic activity">
    <reaction evidence="7">
        <text>(6R)-5,10-methylene-5,6,7,8-tetrahydrofolate + 3-methyl-2-oxobutanoate + H2O = 2-dehydropantoate + (6S)-5,6,7,8-tetrahydrofolate</text>
        <dbReference type="Rhea" id="RHEA:11824"/>
        <dbReference type="ChEBI" id="CHEBI:11561"/>
        <dbReference type="ChEBI" id="CHEBI:11851"/>
        <dbReference type="ChEBI" id="CHEBI:15377"/>
        <dbReference type="ChEBI" id="CHEBI:15636"/>
        <dbReference type="ChEBI" id="CHEBI:57453"/>
        <dbReference type="EC" id="2.1.2.11"/>
    </reaction>
</comment>
<dbReference type="KEGG" id="hgn:E6W36_11235"/>
<dbReference type="FunFam" id="3.20.20.60:FF:000003">
    <property type="entry name" value="3-methyl-2-oxobutanoate hydroxymethyltransferase"/>
    <property type="match status" value="1"/>
</dbReference>
<dbReference type="Pfam" id="PF02548">
    <property type="entry name" value="Pantoate_transf"/>
    <property type="match status" value="1"/>
</dbReference>
<keyword evidence="7" id="KW-0479">Metal-binding</keyword>
<reference evidence="10" key="1">
    <citation type="submission" date="2019-04" db="EMBL/GenBank/DDBJ databases">
        <title>Complete genome sequence of Sphingomonas sp. W1-2-3.</title>
        <authorList>
            <person name="Im W.T."/>
        </authorList>
    </citation>
    <scope>NUCLEOTIDE SEQUENCE [LARGE SCALE GENOMIC DNA]</scope>
    <source>
        <strain evidence="10">W1-2-3</strain>
    </source>
</reference>
<dbReference type="UniPathway" id="UPA00028">
    <property type="reaction ID" value="UER00003"/>
</dbReference>
<dbReference type="InterPro" id="IPR040442">
    <property type="entry name" value="Pyrv_kinase-like_dom_sf"/>
</dbReference>
<dbReference type="InterPro" id="IPR015813">
    <property type="entry name" value="Pyrv/PenolPyrv_kinase-like_dom"/>
</dbReference>
<feature type="binding site" evidence="7">
    <location>
        <position position="134"/>
    </location>
    <ligand>
        <name>Mg(2+)</name>
        <dbReference type="ChEBI" id="CHEBI:18420"/>
    </ligand>
</feature>
<dbReference type="GO" id="GO:0008168">
    <property type="term" value="F:methyltransferase activity"/>
    <property type="evidence" value="ECO:0007669"/>
    <property type="project" value="UniProtKB-KW"/>
</dbReference>
<feature type="binding site" evidence="7">
    <location>
        <position position="102"/>
    </location>
    <ligand>
        <name>3-methyl-2-oxobutanoate</name>
        <dbReference type="ChEBI" id="CHEBI:11851"/>
    </ligand>
</feature>
<dbReference type="EC" id="2.1.2.11" evidence="7"/>
<name>A0A4D7CC77_9SPHN</name>
<dbReference type="SUPFAM" id="SSF51621">
    <property type="entry name" value="Phosphoenolpyruvate/pyruvate domain"/>
    <property type="match status" value="1"/>
</dbReference>
<evidence type="ECO:0000256" key="6">
    <source>
        <dbReference type="ARBA" id="ARBA00056497"/>
    </source>
</evidence>
<dbReference type="GO" id="GO:0005737">
    <property type="term" value="C:cytoplasm"/>
    <property type="evidence" value="ECO:0007669"/>
    <property type="project" value="UniProtKB-SubCell"/>
</dbReference>
<comment type="subcellular location">
    <subcellularLocation>
        <location evidence="7">Cytoplasm</location>
    </subcellularLocation>
</comment>
<dbReference type="NCBIfam" id="TIGR00222">
    <property type="entry name" value="panB"/>
    <property type="match status" value="1"/>
</dbReference>
<evidence type="ECO:0000313" key="9">
    <source>
        <dbReference type="EMBL" id="QCI79872.1"/>
    </source>
</evidence>
<comment type="subunit">
    <text evidence="3 7">Homodecamer; pentamer of dimers.</text>
</comment>
<keyword evidence="5 7" id="KW-0808">Transferase</keyword>
<keyword evidence="7" id="KW-0963">Cytoplasm</keyword>
<feature type="compositionally biased region" description="Polar residues" evidence="8">
    <location>
        <begin position="1"/>
        <end position="14"/>
    </location>
</feature>
<feature type="binding site" evidence="7">
    <location>
        <position position="102"/>
    </location>
    <ligand>
        <name>Mg(2+)</name>
        <dbReference type="ChEBI" id="CHEBI:18420"/>
    </ligand>
</feature>
<feature type="compositionally biased region" description="Polar residues" evidence="8">
    <location>
        <begin position="320"/>
        <end position="329"/>
    </location>
</feature>
<dbReference type="Proteomes" id="UP000298714">
    <property type="component" value="Chromosome"/>
</dbReference>
<dbReference type="GO" id="GO:0015940">
    <property type="term" value="P:pantothenate biosynthetic process"/>
    <property type="evidence" value="ECO:0007669"/>
    <property type="project" value="UniProtKB-UniRule"/>
</dbReference>
<comment type="cofactor">
    <cofactor evidence="7">
        <name>Mg(2+)</name>
        <dbReference type="ChEBI" id="CHEBI:18420"/>
    </cofactor>
    <text evidence="7">Binds 1 Mg(2+) ion per subunit.</text>
</comment>
<comment type="pathway">
    <text evidence="1 7">Cofactor biosynthesis; (R)-pantothenate biosynthesis; (R)-pantoate from 3-methyl-2-oxobutanoate: step 1/2.</text>
</comment>
<protein>
    <recommendedName>
        <fullName evidence="7">3-methyl-2-oxobutanoate hydroxymethyltransferase</fullName>
        <ecNumber evidence="7">2.1.2.11</ecNumber>
    </recommendedName>
    <alternativeName>
        <fullName evidence="7">Ketopantoate hydroxymethyltransferase</fullName>
        <shortName evidence="7">KPHMT</shortName>
    </alternativeName>
</protein>
<dbReference type="InterPro" id="IPR003700">
    <property type="entry name" value="Pantoate_hydroxy_MeTrfase"/>
</dbReference>
<dbReference type="Gene3D" id="3.20.20.60">
    <property type="entry name" value="Phosphoenolpyruvate-binding domains"/>
    <property type="match status" value="1"/>
</dbReference>
<dbReference type="PANTHER" id="PTHR20881:SF0">
    <property type="entry name" value="3-METHYL-2-OXOBUTANOATE HYDROXYMETHYLTRANSFERASE"/>
    <property type="match status" value="1"/>
</dbReference>